<protein>
    <submittedName>
        <fullName evidence="4">Uncharacterized protein LOC131801750</fullName>
    </submittedName>
</protein>
<sequence length="306" mass="34022">MWNIRKILIGFVAIGVVCQLSLAKGFEDNDNNNDDVRNIRVRRSTKNKEEKEDKYTKPKDTASSRSQLLNQEVNNPELAIEQPQGNSVEFSGKYLGFPNDAAVYPPSYSFLRAPMPAYASSFPYPGLAGLPPPQQMRQNFARPPLNTFGYFFGNPSFQANAITPFIQNGNSFGRPQPGPQLPSPVGIPQYPVSGAPMPQLPVSAGPYANNFMSYGNQQQLQQQQPQPQIPLQPQQLQPQPAVQPFVAPQYSVHNLQTGPASLQLQAFAQHQPEQFNPMARADFGLPPVLLANYPRYQRSLKQAKKD</sequence>
<feature type="chain" id="PRO_5047472751" evidence="2">
    <location>
        <begin position="24"/>
        <end position="306"/>
    </location>
</feature>
<evidence type="ECO:0000256" key="1">
    <source>
        <dbReference type="SAM" id="MobiDB-lite"/>
    </source>
</evidence>
<organism evidence="3 4">
    <name type="scientific">Musca domestica</name>
    <name type="common">House fly</name>
    <dbReference type="NCBI Taxonomy" id="7370"/>
    <lineage>
        <taxon>Eukaryota</taxon>
        <taxon>Metazoa</taxon>
        <taxon>Ecdysozoa</taxon>
        <taxon>Arthropoda</taxon>
        <taxon>Hexapoda</taxon>
        <taxon>Insecta</taxon>
        <taxon>Pterygota</taxon>
        <taxon>Neoptera</taxon>
        <taxon>Endopterygota</taxon>
        <taxon>Diptera</taxon>
        <taxon>Brachycera</taxon>
        <taxon>Muscomorpha</taxon>
        <taxon>Muscoidea</taxon>
        <taxon>Muscidae</taxon>
        <taxon>Musca</taxon>
    </lineage>
</organism>
<dbReference type="RefSeq" id="XP_058976677.1">
    <property type="nucleotide sequence ID" value="XM_059120694.1"/>
</dbReference>
<feature type="signal peptide" evidence="2">
    <location>
        <begin position="1"/>
        <end position="23"/>
    </location>
</feature>
<evidence type="ECO:0000313" key="3">
    <source>
        <dbReference type="Proteomes" id="UP001652621"/>
    </source>
</evidence>
<keyword evidence="2" id="KW-0732">Signal</keyword>
<reference evidence="4" key="1">
    <citation type="submission" date="2025-08" db="UniProtKB">
        <authorList>
            <consortium name="RefSeq"/>
        </authorList>
    </citation>
    <scope>IDENTIFICATION</scope>
    <source>
        <strain evidence="4">Aabys</strain>
        <tissue evidence="4">Whole body</tissue>
    </source>
</reference>
<evidence type="ECO:0000256" key="2">
    <source>
        <dbReference type="SAM" id="SignalP"/>
    </source>
</evidence>
<feature type="region of interest" description="Disordered" evidence="1">
    <location>
        <begin position="44"/>
        <end position="66"/>
    </location>
</feature>
<feature type="compositionally biased region" description="Basic and acidic residues" evidence="1">
    <location>
        <begin position="46"/>
        <end position="62"/>
    </location>
</feature>
<keyword evidence="3" id="KW-1185">Reference proteome</keyword>
<proteinExistence type="predicted"/>
<name>A0ABM3UT15_MUSDO</name>
<evidence type="ECO:0000313" key="4">
    <source>
        <dbReference type="RefSeq" id="XP_058976677.1"/>
    </source>
</evidence>
<dbReference type="GeneID" id="131801750"/>
<gene>
    <name evidence="4" type="primary">LOC131801750</name>
</gene>
<dbReference type="Proteomes" id="UP001652621">
    <property type="component" value="Unplaced"/>
</dbReference>
<accession>A0ABM3UT15</accession>